<name>A0A382PID4_9ZZZZ</name>
<evidence type="ECO:0000313" key="1">
    <source>
        <dbReference type="EMBL" id="SVC73006.1"/>
    </source>
</evidence>
<protein>
    <recommendedName>
        <fullName evidence="2">Radical SAM core domain-containing protein</fullName>
    </recommendedName>
</protein>
<dbReference type="AlphaFoldDB" id="A0A382PID4"/>
<feature type="non-terminal residue" evidence="1">
    <location>
        <position position="192"/>
    </location>
</feature>
<dbReference type="SUPFAM" id="SSF102114">
    <property type="entry name" value="Radical SAM enzymes"/>
    <property type="match status" value="1"/>
</dbReference>
<dbReference type="InterPro" id="IPR058240">
    <property type="entry name" value="rSAM_sf"/>
</dbReference>
<dbReference type="InterPro" id="IPR013785">
    <property type="entry name" value="Aldolase_TIM"/>
</dbReference>
<accession>A0A382PID4</accession>
<dbReference type="Gene3D" id="3.20.20.70">
    <property type="entry name" value="Aldolase class I"/>
    <property type="match status" value="1"/>
</dbReference>
<gene>
    <name evidence="1" type="ORF">METZ01_LOCUS325860</name>
</gene>
<reference evidence="1" key="1">
    <citation type="submission" date="2018-05" db="EMBL/GenBank/DDBJ databases">
        <authorList>
            <person name="Lanie J.A."/>
            <person name="Ng W.-L."/>
            <person name="Kazmierczak K.M."/>
            <person name="Andrzejewski T.M."/>
            <person name="Davidsen T.M."/>
            <person name="Wayne K.J."/>
            <person name="Tettelin H."/>
            <person name="Glass J.I."/>
            <person name="Rusch D."/>
            <person name="Podicherti R."/>
            <person name="Tsui H.-C.T."/>
            <person name="Winkler M.E."/>
        </authorList>
    </citation>
    <scope>NUCLEOTIDE SEQUENCE</scope>
</reference>
<evidence type="ECO:0008006" key="2">
    <source>
        <dbReference type="Google" id="ProtNLM"/>
    </source>
</evidence>
<dbReference type="EMBL" id="UINC01107545">
    <property type="protein sequence ID" value="SVC73006.1"/>
    <property type="molecule type" value="Genomic_DNA"/>
</dbReference>
<dbReference type="CDD" id="cd01335">
    <property type="entry name" value="Radical_SAM"/>
    <property type="match status" value="1"/>
</dbReference>
<proteinExistence type="predicted"/>
<sequence>MSLDDIKNIFPIELVQRLRLVFFCGTYGDPIWARDILPVIKWLRGVNSKLEIGLNTNGSARTEKWWGEIADVLGDNGYVVFSIDGDEDTNHIYRRWTDYNKIIRNAKSFIKSGGEAIWEFLVFRHNEHQVEDIENLSKELGFKGFTSKKTGRFLTKDHTIIEKQEVLDKKGNVEYYLEKPDNPKYRNVSLEK</sequence>
<organism evidence="1">
    <name type="scientific">marine metagenome</name>
    <dbReference type="NCBI Taxonomy" id="408172"/>
    <lineage>
        <taxon>unclassified sequences</taxon>
        <taxon>metagenomes</taxon>
        <taxon>ecological metagenomes</taxon>
    </lineage>
</organism>